<dbReference type="Proteomes" id="UP000746471">
    <property type="component" value="Unassembled WGS sequence"/>
</dbReference>
<evidence type="ECO:0000313" key="3">
    <source>
        <dbReference type="Proteomes" id="UP000746471"/>
    </source>
</evidence>
<gene>
    <name evidence="2" type="ORF">KHM83_16495</name>
</gene>
<dbReference type="EMBL" id="JAHBCL010000035">
    <property type="protein sequence ID" value="MBS7528290.1"/>
    <property type="molecule type" value="Genomic_DNA"/>
</dbReference>
<proteinExistence type="predicted"/>
<keyword evidence="1" id="KW-0732">Signal</keyword>
<protein>
    <submittedName>
        <fullName evidence="2">Uncharacterized protein</fullName>
    </submittedName>
</protein>
<accession>A0ABS5PSY5</accession>
<keyword evidence="3" id="KW-1185">Reference proteome</keyword>
<feature type="signal peptide" evidence="1">
    <location>
        <begin position="1"/>
        <end position="24"/>
    </location>
</feature>
<sequence length="132" mass="14746">MLKKWITLMLIVTVISSFMVSSFAGTVRGRSDGPYPYKNMYGFTVGTYTYYNSEQCYQMAKNLDLQAGMYAVVAKGMATYSLNAEGETVVLVLSGRTFNYHRVAKKLYKAAKDEGAIIYTLPGNILTKIAYQ</sequence>
<dbReference type="RefSeq" id="WP_213238150.1">
    <property type="nucleotide sequence ID" value="NZ_JAHBCL010000035.1"/>
</dbReference>
<feature type="chain" id="PRO_5047448266" evidence="1">
    <location>
        <begin position="25"/>
        <end position="132"/>
    </location>
</feature>
<name>A0ABS5PSY5_9FIRM</name>
<reference evidence="2 3" key="1">
    <citation type="submission" date="2021-05" db="EMBL/GenBank/DDBJ databases">
        <title>Fusibacter ferrireducens sp. nov., an anaerobic, sulfur- and Fe-reducing bacterium isolated from the mangrove sediment.</title>
        <authorList>
            <person name="Qiu D."/>
        </authorList>
    </citation>
    <scope>NUCLEOTIDE SEQUENCE [LARGE SCALE GENOMIC DNA]</scope>
    <source>
        <strain evidence="2 3">DSM 12116</strain>
    </source>
</reference>
<organism evidence="2 3">
    <name type="scientific">Fusibacter paucivorans</name>
    <dbReference type="NCBI Taxonomy" id="76009"/>
    <lineage>
        <taxon>Bacteria</taxon>
        <taxon>Bacillati</taxon>
        <taxon>Bacillota</taxon>
        <taxon>Clostridia</taxon>
        <taxon>Eubacteriales</taxon>
        <taxon>Eubacteriales Family XII. Incertae Sedis</taxon>
        <taxon>Fusibacter</taxon>
    </lineage>
</organism>
<evidence type="ECO:0000313" key="2">
    <source>
        <dbReference type="EMBL" id="MBS7528290.1"/>
    </source>
</evidence>
<comment type="caution">
    <text evidence="2">The sequence shown here is derived from an EMBL/GenBank/DDBJ whole genome shotgun (WGS) entry which is preliminary data.</text>
</comment>
<evidence type="ECO:0000256" key="1">
    <source>
        <dbReference type="SAM" id="SignalP"/>
    </source>
</evidence>